<evidence type="ECO:0000313" key="2">
    <source>
        <dbReference type="EMBL" id="KAB0266239.1"/>
    </source>
</evidence>
<reference evidence="2 3" key="1">
    <citation type="journal article" date="2019" name="Microorganisms">
        <title>Genome Insights into the Novel Species Microvirga brassicacearum, a Rapeseed Endophyte with Biotechnological Potential.</title>
        <authorList>
            <person name="Jimenez-Gomez A."/>
            <person name="Saati-Santamaria Z."/>
            <person name="Igual J.M."/>
            <person name="Rivas R."/>
            <person name="Mateos P.F."/>
            <person name="Garcia-Fraile P."/>
        </authorList>
    </citation>
    <scope>NUCLEOTIDE SEQUENCE [LARGE SCALE GENOMIC DNA]</scope>
    <source>
        <strain evidence="2 3">CDVBN77</strain>
    </source>
</reference>
<proteinExistence type="predicted"/>
<evidence type="ECO:0000256" key="1">
    <source>
        <dbReference type="SAM" id="Phobius"/>
    </source>
</evidence>
<feature type="transmembrane region" description="Helical" evidence="1">
    <location>
        <begin position="390"/>
        <end position="409"/>
    </location>
</feature>
<dbReference type="Proteomes" id="UP000325684">
    <property type="component" value="Unassembled WGS sequence"/>
</dbReference>
<feature type="transmembrane region" description="Helical" evidence="1">
    <location>
        <begin position="86"/>
        <end position="107"/>
    </location>
</feature>
<evidence type="ECO:0008006" key="4">
    <source>
        <dbReference type="Google" id="ProtNLM"/>
    </source>
</evidence>
<feature type="transmembrane region" description="Helical" evidence="1">
    <location>
        <begin position="55"/>
        <end position="74"/>
    </location>
</feature>
<keyword evidence="1" id="KW-1133">Transmembrane helix</keyword>
<sequence length="425" mass="44820">MAFLRQSFGGIVGKNSARDAATLGARLIVARGMSVVTLIVAAWLVDIQAFAEFGVYQTLATLAGIAIFLRYDAAIVAARDASEARIAFQICLFVGAVLWLVFTLASLSSGALGWMRGELAVLLPLSILARGGLRLTFARATGTGDFKGVGRGILIQSIIQPVALLALVLSQVEDVLCFAIADVAGHGGGVVYLMWRQRHHLRELIQGWSGAALIATAGRWKSLPLYNLPASFFSLAFIMSPLLITPMGANAVFAGHAALAYRIFDVPTQILAAASTPIFLNLRPSIQRRTPIFGRFMMIGLILLLGAAYAGMAELLLLVGPFLEGTAFAGLAEVVPVIAAFHLFVALAAPLTDSCALYPQQRRLVLIQGLALVGGALAAVLAVTTSAQTALTALAILAGLRMLAIGELLRTLTGISHHTFAPVRP</sequence>
<keyword evidence="3" id="KW-1185">Reference proteome</keyword>
<accession>A0A5N3P929</accession>
<dbReference type="AlphaFoldDB" id="A0A5N3P929"/>
<dbReference type="OrthoDB" id="3831435at2"/>
<organism evidence="2 3">
    <name type="scientific">Microvirga brassicacearum</name>
    <dbReference type="NCBI Taxonomy" id="2580413"/>
    <lineage>
        <taxon>Bacteria</taxon>
        <taxon>Pseudomonadati</taxon>
        <taxon>Pseudomonadota</taxon>
        <taxon>Alphaproteobacteria</taxon>
        <taxon>Hyphomicrobiales</taxon>
        <taxon>Methylobacteriaceae</taxon>
        <taxon>Microvirga</taxon>
    </lineage>
</organism>
<evidence type="ECO:0000313" key="3">
    <source>
        <dbReference type="Proteomes" id="UP000325684"/>
    </source>
</evidence>
<dbReference type="EMBL" id="VCMV01000023">
    <property type="protein sequence ID" value="KAB0266239.1"/>
    <property type="molecule type" value="Genomic_DNA"/>
</dbReference>
<feature type="transmembrane region" description="Helical" evidence="1">
    <location>
        <begin position="364"/>
        <end position="384"/>
    </location>
</feature>
<feature type="transmembrane region" description="Helical" evidence="1">
    <location>
        <begin position="228"/>
        <end position="253"/>
    </location>
</feature>
<dbReference type="RefSeq" id="WP_150945771.1">
    <property type="nucleotide sequence ID" value="NZ_VCMV01000023.1"/>
</dbReference>
<feature type="transmembrane region" description="Helical" evidence="1">
    <location>
        <begin position="175"/>
        <end position="195"/>
    </location>
</feature>
<feature type="transmembrane region" description="Helical" evidence="1">
    <location>
        <begin position="149"/>
        <end position="169"/>
    </location>
</feature>
<name>A0A5N3P929_9HYPH</name>
<keyword evidence="1" id="KW-0472">Membrane</keyword>
<gene>
    <name evidence="2" type="ORF">FEZ63_14750</name>
</gene>
<comment type="caution">
    <text evidence="2">The sequence shown here is derived from an EMBL/GenBank/DDBJ whole genome shotgun (WGS) entry which is preliminary data.</text>
</comment>
<feature type="transmembrane region" description="Helical" evidence="1">
    <location>
        <begin position="21"/>
        <end position="43"/>
    </location>
</feature>
<feature type="transmembrane region" description="Helical" evidence="1">
    <location>
        <begin position="331"/>
        <end position="352"/>
    </location>
</feature>
<feature type="transmembrane region" description="Helical" evidence="1">
    <location>
        <begin position="292"/>
        <end position="311"/>
    </location>
</feature>
<keyword evidence="1" id="KW-0812">Transmembrane</keyword>
<protein>
    <recommendedName>
        <fullName evidence="4">Polysaccharide biosynthesis protein</fullName>
    </recommendedName>
</protein>